<keyword evidence="2" id="KW-1185">Reference proteome</keyword>
<sequence length="119" mass="13119">MDQRDEDLVSPLGKKTRLDADCYLVEKSVTVEGKCFLVEKSVSIMVLSGHSDSESPLLEATNVDGHLQGEYTPRVRSNSSRWSSGWPLIRRRGSSLLLGITVRLNLMVKTVTGGSRSLL</sequence>
<reference evidence="1 2" key="1">
    <citation type="journal article" date="2020" name="Nat. Commun.">
        <title>Genome of Tripterygium wilfordii and identification of cytochrome P450 involved in triptolide biosynthesis.</title>
        <authorList>
            <person name="Tu L."/>
            <person name="Su P."/>
            <person name="Zhang Z."/>
            <person name="Gao L."/>
            <person name="Wang J."/>
            <person name="Hu T."/>
            <person name="Zhou J."/>
            <person name="Zhang Y."/>
            <person name="Zhao Y."/>
            <person name="Liu Y."/>
            <person name="Song Y."/>
            <person name="Tong Y."/>
            <person name="Lu Y."/>
            <person name="Yang J."/>
            <person name="Xu C."/>
            <person name="Jia M."/>
            <person name="Peters R.J."/>
            <person name="Huang L."/>
            <person name="Gao W."/>
        </authorList>
    </citation>
    <scope>NUCLEOTIDE SEQUENCE [LARGE SCALE GENOMIC DNA]</scope>
    <source>
        <strain evidence="2">cv. XIE 37</strain>
        <tissue evidence="1">Leaf</tissue>
    </source>
</reference>
<name>A0A7J7C915_TRIWF</name>
<dbReference type="AlphaFoldDB" id="A0A7J7C915"/>
<protein>
    <submittedName>
        <fullName evidence="1">Uncharacterized protein</fullName>
    </submittedName>
</protein>
<proteinExistence type="predicted"/>
<organism evidence="1 2">
    <name type="scientific">Tripterygium wilfordii</name>
    <name type="common">Thunder God vine</name>
    <dbReference type="NCBI Taxonomy" id="458696"/>
    <lineage>
        <taxon>Eukaryota</taxon>
        <taxon>Viridiplantae</taxon>
        <taxon>Streptophyta</taxon>
        <taxon>Embryophyta</taxon>
        <taxon>Tracheophyta</taxon>
        <taxon>Spermatophyta</taxon>
        <taxon>Magnoliopsida</taxon>
        <taxon>eudicotyledons</taxon>
        <taxon>Gunneridae</taxon>
        <taxon>Pentapetalae</taxon>
        <taxon>rosids</taxon>
        <taxon>fabids</taxon>
        <taxon>Celastrales</taxon>
        <taxon>Celastraceae</taxon>
        <taxon>Tripterygium</taxon>
    </lineage>
</organism>
<evidence type="ECO:0000313" key="2">
    <source>
        <dbReference type="Proteomes" id="UP000593562"/>
    </source>
</evidence>
<accession>A0A7J7C915</accession>
<comment type="caution">
    <text evidence="1">The sequence shown here is derived from an EMBL/GenBank/DDBJ whole genome shotgun (WGS) entry which is preliminary data.</text>
</comment>
<evidence type="ECO:0000313" key="1">
    <source>
        <dbReference type="EMBL" id="KAF5730644.1"/>
    </source>
</evidence>
<dbReference type="InParanoid" id="A0A7J7C915"/>
<gene>
    <name evidence="1" type="ORF">HS088_TW19G00236</name>
</gene>
<dbReference type="EMBL" id="JAAARO010000019">
    <property type="protein sequence ID" value="KAF5730644.1"/>
    <property type="molecule type" value="Genomic_DNA"/>
</dbReference>
<dbReference type="Proteomes" id="UP000593562">
    <property type="component" value="Unassembled WGS sequence"/>
</dbReference>